<proteinExistence type="predicted"/>
<dbReference type="AlphaFoldDB" id="A0A3P7NK55"/>
<name>A0A3P7NK55_DIBLA</name>
<keyword evidence="6" id="KW-1185">Reference proteome</keyword>
<dbReference type="PANTHER" id="PTHR12686">
    <property type="entry name" value="3'-5' EXORIBONUCLEASE CSL4-RELATED"/>
    <property type="match status" value="1"/>
</dbReference>
<evidence type="ECO:0000256" key="1">
    <source>
        <dbReference type="ARBA" id="ARBA00004604"/>
    </source>
</evidence>
<dbReference type="InterPro" id="IPR019495">
    <property type="entry name" value="EXOSC1_C"/>
</dbReference>
<dbReference type="GO" id="GO:0006396">
    <property type="term" value="P:RNA processing"/>
    <property type="evidence" value="ECO:0007669"/>
    <property type="project" value="InterPro"/>
</dbReference>
<protein>
    <recommendedName>
        <fullName evidence="4">Exosome complex component CSL4 C-terminal domain-containing protein</fullName>
    </recommendedName>
</protein>
<accession>A0A3P7NK55</accession>
<dbReference type="Proteomes" id="UP000281553">
    <property type="component" value="Unassembled WGS sequence"/>
</dbReference>
<dbReference type="EMBL" id="UYRU01045620">
    <property type="protein sequence ID" value="VDN08692.1"/>
    <property type="molecule type" value="Genomic_DNA"/>
</dbReference>
<keyword evidence="2" id="KW-0963">Cytoplasm</keyword>
<dbReference type="GO" id="GO:0003723">
    <property type="term" value="F:RNA binding"/>
    <property type="evidence" value="ECO:0007669"/>
    <property type="project" value="InterPro"/>
</dbReference>
<dbReference type="SUPFAM" id="SSF50249">
    <property type="entry name" value="Nucleic acid-binding proteins"/>
    <property type="match status" value="1"/>
</dbReference>
<sequence length="201" mass="21179">MIRREDIRSTQRDRAEPSLSFRPGDLVRARVINLVGHVGGGYPSTSLPQTASPDLESIIGSARAVAAAVTSTIDSSSASSPTCLLSTAEPELGVVLGIGRPPLSGTSSIFGSTGGLPLVPSSWTEMVCPRSMAKFPRKVAKVGQLVVEIPEHDCEIASTHPSRRHSFINVFELRFGLDRSSAIGPEMALGTDEAQVATDPS</sequence>
<dbReference type="InterPro" id="IPR012340">
    <property type="entry name" value="NA-bd_OB-fold"/>
</dbReference>
<feature type="domain" description="Exosome complex component CSL4 C-terminal" evidence="4">
    <location>
        <begin position="1"/>
        <end position="34"/>
    </location>
</feature>
<reference evidence="5 6" key="1">
    <citation type="submission" date="2018-11" db="EMBL/GenBank/DDBJ databases">
        <authorList>
            <consortium name="Pathogen Informatics"/>
        </authorList>
    </citation>
    <scope>NUCLEOTIDE SEQUENCE [LARGE SCALE GENOMIC DNA]</scope>
</reference>
<dbReference type="GO" id="GO:0005737">
    <property type="term" value="C:cytoplasm"/>
    <property type="evidence" value="ECO:0007669"/>
    <property type="project" value="TreeGrafter"/>
</dbReference>
<gene>
    <name evidence="5" type="ORF">DILT_LOCUS4523</name>
</gene>
<dbReference type="GO" id="GO:0000176">
    <property type="term" value="C:nuclear exosome (RNase complex)"/>
    <property type="evidence" value="ECO:0007669"/>
    <property type="project" value="TreeGrafter"/>
</dbReference>
<evidence type="ECO:0000256" key="3">
    <source>
        <dbReference type="ARBA" id="ARBA00022835"/>
    </source>
</evidence>
<dbReference type="InterPro" id="IPR039771">
    <property type="entry name" value="Csl4"/>
</dbReference>
<dbReference type="OrthoDB" id="440760at2759"/>
<dbReference type="Pfam" id="PF10447">
    <property type="entry name" value="EXOSC1"/>
    <property type="match status" value="1"/>
</dbReference>
<dbReference type="PANTHER" id="PTHR12686:SF8">
    <property type="entry name" value="EXOSOME COMPLEX COMPONENT CSL4"/>
    <property type="match status" value="1"/>
</dbReference>
<dbReference type="GO" id="GO:0005730">
    <property type="term" value="C:nucleolus"/>
    <property type="evidence" value="ECO:0007669"/>
    <property type="project" value="UniProtKB-SubCell"/>
</dbReference>
<comment type="subcellular location">
    <subcellularLocation>
        <location evidence="1">Nucleus</location>
        <location evidence="1">Nucleolus</location>
    </subcellularLocation>
</comment>
<organism evidence="5 6">
    <name type="scientific">Dibothriocephalus latus</name>
    <name type="common">Fish tapeworm</name>
    <name type="synonym">Diphyllobothrium latum</name>
    <dbReference type="NCBI Taxonomy" id="60516"/>
    <lineage>
        <taxon>Eukaryota</taxon>
        <taxon>Metazoa</taxon>
        <taxon>Spiralia</taxon>
        <taxon>Lophotrochozoa</taxon>
        <taxon>Platyhelminthes</taxon>
        <taxon>Cestoda</taxon>
        <taxon>Eucestoda</taxon>
        <taxon>Diphyllobothriidea</taxon>
        <taxon>Diphyllobothriidae</taxon>
        <taxon>Dibothriocephalus</taxon>
    </lineage>
</organism>
<evidence type="ECO:0000259" key="4">
    <source>
        <dbReference type="Pfam" id="PF10447"/>
    </source>
</evidence>
<evidence type="ECO:0000256" key="2">
    <source>
        <dbReference type="ARBA" id="ARBA00022490"/>
    </source>
</evidence>
<keyword evidence="3" id="KW-0271">Exosome</keyword>
<evidence type="ECO:0000313" key="6">
    <source>
        <dbReference type="Proteomes" id="UP000281553"/>
    </source>
</evidence>
<evidence type="ECO:0000313" key="5">
    <source>
        <dbReference type="EMBL" id="VDN08692.1"/>
    </source>
</evidence>
<dbReference type="Gene3D" id="2.40.50.140">
    <property type="entry name" value="Nucleic acid-binding proteins"/>
    <property type="match status" value="1"/>
</dbReference>